<feature type="non-terminal residue" evidence="3">
    <location>
        <position position="267"/>
    </location>
</feature>
<dbReference type="AlphaFoldDB" id="A0AAN5CAJ7"/>
<feature type="compositionally biased region" description="Basic and acidic residues" evidence="1">
    <location>
        <begin position="51"/>
        <end position="60"/>
    </location>
</feature>
<evidence type="ECO:0000256" key="1">
    <source>
        <dbReference type="SAM" id="MobiDB-lite"/>
    </source>
</evidence>
<feature type="compositionally biased region" description="Acidic residues" evidence="1">
    <location>
        <begin position="61"/>
        <end position="71"/>
    </location>
</feature>
<evidence type="ECO:0000259" key="2">
    <source>
        <dbReference type="SMART" id="SM00355"/>
    </source>
</evidence>
<feature type="domain" description="C2H2-type" evidence="2">
    <location>
        <begin position="168"/>
        <end position="191"/>
    </location>
</feature>
<protein>
    <recommendedName>
        <fullName evidence="2">C2H2-type domain-containing protein</fullName>
    </recommendedName>
</protein>
<proteinExistence type="predicted"/>
<feature type="domain" description="C2H2-type" evidence="2">
    <location>
        <begin position="221"/>
        <end position="244"/>
    </location>
</feature>
<gene>
    <name evidence="3" type="ORF">PMAYCL1PPCAC_06062</name>
</gene>
<feature type="compositionally biased region" description="Basic and acidic residues" evidence="1">
    <location>
        <begin position="96"/>
        <end position="108"/>
    </location>
</feature>
<evidence type="ECO:0000313" key="3">
    <source>
        <dbReference type="EMBL" id="GMR35867.1"/>
    </source>
</evidence>
<keyword evidence="4" id="KW-1185">Reference proteome</keyword>
<feature type="region of interest" description="Disordered" evidence="1">
    <location>
        <begin position="46"/>
        <end position="161"/>
    </location>
</feature>
<name>A0AAN5CAJ7_9BILA</name>
<evidence type="ECO:0000313" key="4">
    <source>
        <dbReference type="Proteomes" id="UP001328107"/>
    </source>
</evidence>
<organism evidence="3 4">
    <name type="scientific">Pristionchus mayeri</name>
    <dbReference type="NCBI Taxonomy" id="1317129"/>
    <lineage>
        <taxon>Eukaryota</taxon>
        <taxon>Metazoa</taxon>
        <taxon>Ecdysozoa</taxon>
        <taxon>Nematoda</taxon>
        <taxon>Chromadorea</taxon>
        <taxon>Rhabditida</taxon>
        <taxon>Rhabditina</taxon>
        <taxon>Diplogasteromorpha</taxon>
        <taxon>Diplogasteroidea</taxon>
        <taxon>Neodiplogasteridae</taxon>
        <taxon>Pristionchus</taxon>
    </lineage>
</organism>
<reference evidence="4" key="1">
    <citation type="submission" date="2022-10" db="EMBL/GenBank/DDBJ databases">
        <title>Genome assembly of Pristionchus species.</title>
        <authorList>
            <person name="Yoshida K."/>
            <person name="Sommer R.J."/>
        </authorList>
    </citation>
    <scope>NUCLEOTIDE SEQUENCE [LARGE SCALE GENOMIC DNA]</scope>
    <source>
        <strain evidence="4">RS5460</strain>
    </source>
</reference>
<sequence length="267" mass="30228">MEPKEEPTDEPLSDCDKPFVNDVIEDIKEEEIMNDDLMELKEELFDEPLSDVDKELKDEPFLNEDMSDDIGDMNSLANDMIETRGENETAENNADSSKDSSETVEVEKRRRSTRNVSKLVRYADAMKEPGGEDEPSAKKKKSKSVEKKVVPQNKKGSSHEVATEKNELKCLECGHPTRSAKGWVKHLKVKHSTTPTLAGCLLRCDCGHESFSYNHSQKITPQCVLCEVHPKTPGGYIKHLTKYHKTTLFANDVYILCSCGFRYNSDH</sequence>
<comment type="caution">
    <text evidence="3">The sequence shown here is derived from an EMBL/GenBank/DDBJ whole genome shotgun (WGS) entry which is preliminary data.</text>
</comment>
<dbReference type="InterPro" id="IPR013087">
    <property type="entry name" value="Znf_C2H2_type"/>
</dbReference>
<accession>A0AAN5CAJ7</accession>
<dbReference type="Proteomes" id="UP001328107">
    <property type="component" value="Unassembled WGS sequence"/>
</dbReference>
<dbReference type="SMART" id="SM00355">
    <property type="entry name" value="ZnF_C2H2"/>
    <property type="match status" value="2"/>
</dbReference>
<dbReference type="EMBL" id="BTRK01000002">
    <property type="protein sequence ID" value="GMR35867.1"/>
    <property type="molecule type" value="Genomic_DNA"/>
</dbReference>